<keyword evidence="1" id="KW-1133">Transmembrane helix</keyword>
<dbReference type="EMBL" id="CP048409">
    <property type="protein sequence ID" value="QIA08740.1"/>
    <property type="molecule type" value="Genomic_DNA"/>
</dbReference>
<keyword evidence="3" id="KW-1185">Reference proteome</keyword>
<dbReference type="Proteomes" id="UP000474630">
    <property type="component" value="Chromosome"/>
</dbReference>
<dbReference type="AlphaFoldDB" id="A0A6C0RED4"/>
<gene>
    <name evidence="2" type="ORF">G0Q07_13875</name>
</gene>
<proteinExistence type="predicted"/>
<feature type="transmembrane region" description="Helical" evidence="1">
    <location>
        <begin position="33"/>
        <end position="55"/>
    </location>
</feature>
<evidence type="ECO:0000256" key="1">
    <source>
        <dbReference type="SAM" id="Phobius"/>
    </source>
</evidence>
<sequence>MRTNITIYILSLALLIAGISIVAVNPSSERMQVIAGGLAFLGLALNILSFVKTYLQTNTQLNKKQ</sequence>
<dbReference type="KEGG" id="drc:G0Q07_13875"/>
<reference evidence="2 3" key="1">
    <citation type="submission" date="2020-02" db="EMBL/GenBank/DDBJ databases">
        <title>Genome sequencing for Draconibacterium sp. strain M1.</title>
        <authorList>
            <person name="Park S.-J."/>
        </authorList>
    </citation>
    <scope>NUCLEOTIDE SEQUENCE [LARGE SCALE GENOMIC DNA]</scope>
    <source>
        <strain evidence="2 3">M1</strain>
    </source>
</reference>
<dbReference type="RefSeq" id="WP_163347089.1">
    <property type="nucleotide sequence ID" value="NZ_CP048409.1"/>
</dbReference>
<accession>A0A6C0RED4</accession>
<protein>
    <submittedName>
        <fullName evidence="2">Uncharacterized protein</fullName>
    </submittedName>
</protein>
<feature type="transmembrane region" description="Helical" evidence="1">
    <location>
        <begin position="7"/>
        <end position="27"/>
    </location>
</feature>
<name>A0A6C0RED4_9BACT</name>
<keyword evidence="1" id="KW-0812">Transmembrane</keyword>
<evidence type="ECO:0000313" key="2">
    <source>
        <dbReference type="EMBL" id="QIA08740.1"/>
    </source>
</evidence>
<evidence type="ECO:0000313" key="3">
    <source>
        <dbReference type="Proteomes" id="UP000474630"/>
    </source>
</evidence>
<keyword evidence="1" id="KW-0472">Membrane</keyword>
<organism evidence="2 3">
    <name type="scientific">Draconibacterium halophilum</name>
    <dbReference type="NCBI Taxonomy" id="2706887"/>
    <lineage>
        <taxon>Bacteria</taxon>
        <taxon>Pseudomonadati</taxon>
        <taxon>Bacteroidota</taxon>
        <taxon>Bacteroidia</taxon>
        <taxon>Marinilabiliales</taxon>
        <taxon>Prolixibacteraceae</taxon>
        <taxon>Draconibacterium</taxon>
    </lineage>
</organism>